<proteinExistence type="predicted"/>
<keyword evidence="3" id="KW-0808">Transferase</keyword>
<feature type="transmembrane region" description="Helical" evidence="1">
    <location>
        <begin position="151"/>
        <end position="169"/>
    </location>
</feature>
<dbReference type="EMBL" id="BAABFT010000001">
    <property type="protein sequence ID" value="GAA4307782.1"/>
    <property type="molecule type" value="Genomic_DNA"/>
</dbReference>
<dbReference type="GO" id="GO:0016746">
    <property type="term" value="F:acyltransferase activity"/>
    <property type="evidence" value="ECO:0007669"/>
    <property type="project" value="UniProtKB-KW"/>
</dbReference>
<evidence type="ECO:0000256" key="1">
    <source>
        <dbReference type="SAM" id="Phobius"/>
    </source>
</evidence>
<feature type="transmembrane region" description="Helical" evidence="1">
    <location>
        <begin position="176"/>
        <end position="195"/>
    </location>
</feature>
<dbReference type="PANTHER" id="PTHR23028">
    <property type="entry name" value="ACETYLTRANSFERASE"/>
    <property type="match status" value="1"/>
</dbReference>
<feature type="transmembrane region" description="Helical" evidence="1">
    <location>
        <begin position="22"/>
        <end position="41"/>
    </location>
</feature>
<comment type="caution">
    <text evidence="3">The sequence shown here is derived from an EMBL/GenBank/DDBJ whole genome shotgun (WGS) entry which is preliminary data.</text>
</comment>
<organism evidence="3 4">
    <name type="scientific">Mucilaginibacter gynuensis</name>
    <dbReference type="NCBI Taxonomy" id="1302236"/>
    <lineage>
        <taxon>Bacteria</taxon>
        <taxon>Pseudomonadati</taxon>
        <taxon>Bacteroidota</taxon>
        <taxon>Sphingobacteriia</taxon>
        <taxon>Sphingobacteriales</taxon>
        <taxon>Sphingobacteriaceae</taxon>
        <taxon>Mucilaginibacter</taxon>
    </lineage>
</organism>
<feature type="transmembrane region" description="Helical" evidence="1">
    <location>
        <begin position="325"/>
        <end position="348"/>
    </location>
</feature>
<keyword evidence="1" id="KW-1133">Transmembrane helix</keyword>
<feature type="transmembrane region" description="Helical" evidence="1">
    <location>
        <begin position="295"/>
        <end position="313"/>
    </location>
</feature>
<evidence type="ECO:0000259" key="2">
    <source>
        <dbReference type="Pfam" id="PF01757"/>
    </source>
</evidence>
<feature type="domain" description="Acyltransferase 3" evidence="2">
    <location>
        <begin position="20"/>
        <end position="342"/>
    </location>
</feature>
<feature type="transmembrane region" description="Helical" evidence="1">
    <location>
        <begin position="234"/>
        <end position="252"/>
    </location>
</feature>
<evidence type="ECO:0000313" key="4">
    <source>
        <dbReference type="Proteomes" id="UP001500582"/>
    </source>
</evidence>
<keyword evidence="3" id="KW-0012">Acyltransferase</keyword>
<feature type="transmembrane region" description="Helical" evidence="1">
    <location>
        <begin position="91"/>
        <end position="111"/>
    </location>
</feature>
<dbReference type="Proteomes" id="UP001500582">
    <property type="component" value="Unassembled WGS sequence"/>
</dbReference>
<reference evidence="4" key="1">
    <citation type="journal article" date="2019" name="Int. J. Syst. Evol. Microbiol.">
        <title>The Global Catalogue of Microorganisms (GCM) 10K type strain sequencing project: providing services to taxonomists for standard genome sequencing and annotation.</title>
        <authorList>
            <consortium name="The Broad Institute Genomics Platform"/>
            <consortium name="The Broad Institute Genome Sequencing Center for Infectious Disease"/>
            <person name="Wu L."/>
            <person name="Ma J."/>
        </authorList>
    </citation>
    <scope>NUCLEOTIDE SEQUENCE [LARGE SCALE GENOMIC DNA]</scope>
    <source>
        <strain evidence="4">JCM 17705</strain>
    </source>
</reference>
<keyword evidence="4" id="KW-1185">Reference proteome</keyword>
<feature type="transmembrane region" description="Helical" evidence="1">
    <location>
        <begin position="258"/>
        <end position="283"/>
    </location>
</feature>
<sequence length="366" mass="41620">MHETTIQSPLLKTKQHFEILDGLRGVAAIAVVIFHFMEIAVPDYTKSFIAHAYLAVDFFFCLSGFVIAYAYDQKLKSIGLATFLKLRLIRLHPLVIIGSIIGLVAFVFDPLSNLYNTYSDKTFLMFVASCLMVPYPLVHERYFNLFHLNPPTWSLFWEYVANVVYALVLVRMRNKITWVVLFIAAIALCYEAVVSKNLSVGWGGDNISGGAIRVLYSFTAGILVYRSNWIIKSRIGFITISIMLLAAFLIPFNDKFNFIVDSAVIIFYFPFLIALGAGAYLAPKLVKLCKFSGDISYPLYMVHYPFIWLFMSYVEKLKPTLNEMIYVMAIGTILLIGLAYVVMIFLDIPIRKYLKIRMDRSAAIAK</sequence>
<feature type="transmembrane region" description="Helical" evidence="1">
    <location>
        <begin position="207"/>
        <end position="225"/>
    </location>
</feature>
<dbReference type="InterPro" id="IPR050879">
    <property type="entry name" value="Acyltransferase_3"/>
</dbReference>
<evidence type="ECO:0000313" key="3">
    <source>
        <dbReference type="EMBL" id="GAA4307782.1"/>
    </source>
</evidence>
<name>A0ABP8FNM0_9SPHI</name>
<keyword evidence="1" id="KW-0472">Membrane</keyword>
<dbReference type="RefSeq" id="WP_345209054.1">
    <property type="nucleotide sequence ID" value="NZ_BAABFT010000001.1"/>
</dbReference>
<dbReference type="Pfam" id="PF01757">
    <property type="entry name" value="Acyl_transf_3"/>
    <property type="match status" value="1"/>
</dbReference>
<keyword evidence="1" id="KW-0812">Transmembrane</keyword>
<dbReference type="PANTHER" id="PTHR23028:SF134">
    <property type="entry name" value="PUTATIVE (AFU_ORTHOLOGUE AFUA_4G08520)-RELATED"/>
    <property type="match status" value="1"/>
</dbReference>
<accession>A0ABP8FNM0</accession>
<protein>
    <submittedName>
        <fullName evidence="3">Acyltransferase</fullName>
    </submittedName>
</protein>
<dbReference type="InterPro" id="IPR002656">
    <property type="entry name" value="Acyl_transf_3_dom"/>
</dbReference>
<feature type="transmembrane region" description="Helical" evidence="1">
    <location>
        <begin position="123"/>
        <end position="139"/>
    </location>
</feature>
<gene>
    <name evidence="3" type="ORF">GCM10023149_01450</name>
</gene>
<feature type="transmembrane region" description="Helical" evidence="1">
    <location>
        <begin position="48"/>
        <end position="71"/>
    </location>
</feature>